<dbReference type="InterPro" id="IPR011257">
    <property type="entry name" value="DNA_glycosylase"/>
</dbReference>
<proteinExistence type="predicted"/>
<keyword evidence="6" id="KW-0378">Hydrolase</keyword>
<dbReference type="GO" id="GO:0006284">
    <property type="term" value="P:base-excision repair"/>
    <property type="evidence" value="ECO:0007669"/>
    <property type="project" value="InterPro"/>
</dbReference>
<dbReference type="CDD" id="cd00056">
    <property type="entry name" value="ENDO3c"/>
    <property type="match status" value="1"/>
</dbReference>
<dbReference type="GO" id="GO:0046872">
    <property type="term" value="F:metal ion binding"/>
    <property type="evidence" value="ECO:0007669"/>
    <property type="project" value="UniProtKB-KW"/>
</dbReference>
<dbReference type="InParanoid" id="A0A423PST1"/>
<keyword evidence="2" id="KW-0479">Metal-binding</keyword>
<dbReference type="GO" id="GO:0051539">
    <property type="term" value="F:4 iron, 4 sulfur cluster binding"/>
    <property type="evidence" value="ECO:0007669"/>
    <property type="project" value="UniProtKB-KW"/>
</dbReference>
<dbReference type="PANTHER" id="PTHR10359:SF19">
    <property type="entry name" value="DNA REPAIR GLYCOSYLASE MJ1434-RELATED"/>
    <property type="match status" value="1"/>
</dbReference>
<evidence type="ECO:0000256" key="2">
    <source>
        <dbReference type="ARBA" id="ARBA00022723"/>
    </source>
</evidence>
<dbReference type="AlphaFoldDB" id="A0A423PST1"/>
<comment type="caution">
    <text evidence="6">The sequence shown here is derived from an EMBL/GenBank/DDBJ whole genome shotgun (WGS) entry which is preliminary data.</text>
</comment>
<evidence type="ECO:0000313" key="6">
    <source>
        <dbReference type="EMBL" id="ROO28612.1"/>
    </source>
</evidence>
<evidence type="ECO:0000313" key="7">
    <source>
        <dbReference type="Proteomes" id="UP000285310"/>
    </source>
</evidence>
<dbReference type="InterPro" id="IPR023170">
    <property type="entry name" value="HhH_base_excis_C"/>
</dbReference>
<dbReference type="Pfam" id="PF00730">
    <property type="entry name" value="HhH-GPD"/>
    <property type="match status" value="1"/>
</dbReference>
<dbReference type="PIRSF" id="PIRSF001435">
    <property type="entry name" value="Nth"/>
    <property type="match status" value="1"/>
</dbReference>
<feature type="domain" description="HhH-GPD" evidence="5">
    <location>
        <begin position="51"/>
        <end position="209"/>
    </location>
</feature>
<protein>
    <submittedName>
        <fullName evidence="6">Endonuclease</fullName>
    </submittedName>
</protein>
<dbReference type="InterPro" id="IPR003265">
    <property type="entry name" value="HhH-GPD_domain"/>
</dbReference>
<gene>
    <name evidence="6" type="ORF">SAJA_07660</name>
</gene>
<dbReference type="Gene3D" id="1.10.340.30">
    <property type="entry name" value="Hypothetical protein, domain 2"/>
    <property type="match status" value="1"/>
</dbReference>
<dbReference type="OrthoDB" id="9802365at2"/>
<keyword evidence="6" id="KW-0255">Endonuclease</keyword>
<dbReference type="GO" id="GO:0004519">
    <property type="term" value="F:endonuclease activity"/>
    <property type="evidence" value="ECO:0007669"/>
    <property type="project" value="UniProtKB-KW"/>
</dbReference>
<reference evidence="6 7" key="1">
    <citation type="submission" date="2013-10" db="EMBL/GenBank/DDBJ databases">
        <title>Salinisphaera japonica YTM-1 Genome Sequencing.</title>
        <authorList>
            <person name="Lai Q."/>
            <person name="Li C."/>
            <person name="Shao Z."/>
        </authorList>
    </citation>
    <scope>NUCLEOTIDE SEQUENCE [LARGE SCALE GENOMIC DNA]</scope>
    <source>
        <strain evidence="6 7">YTM-1</strain>
    </source>
</reference>
<keyword evidence="6" id="KW-0540">Nuclease</keyword>
<dbReference type="Gene3D" id="1.10.1670.10">
    <property type="entry name" value="Helix-hairpin-Helix base-excision DNA repair enzymes (C-terminal)"/>
    <property type="match status" value="1"/>
</dbReference>
<keyword evidence="3" id="KW-0408">Iron</keyword>
<dbReference type="SUPFAM" id="SSF48150">
    <property type="entry name" value="DNA-glycosylase"/>
    <property type="match status" value="1"/>
</dbReference>
<evidence type="ECO:0000256" key="4">
    <source>
        <dbReference type="ARBA" id="ARBA00023014"/>
    </source>
</evidence>
<evidence type="ECO:0000256" key="3">
    <source>
        <dbReference type="ARBA" id="ARBA00023004"/>
    </source>
</evidence>
<dbReference type="Proteomes" id="UP000285310">
    <property type="component" value="Unassembled WGS sequence"/>
</dbReference>
<keyword evidence="4" id="KW-0411">Iron-sulfur</keyword>
<keyword evidence="7" id="KW-1185">Reference proteome</keyword>
<dbReference type="RefSeq" id="WP_123658055.1">
    <property type="nucleotide sequence ID" value="NZ_AYKG01000020.1"/>
</dbReference>
<accession>A0A423PST1</accession>
<dbReference type="PANTHER" id="PTHR10359">
    <property type="entry name" value="A/G-SPECIFIC ADENINE GLYCOSYLASE/ENDONUCLEASE III"/>
    <property type="match status" value="1"/>
</dbReference>
<name>A0A423PST1_9GAMM</name>
<organism evidence="6 7">
    <name type="scientific">Salinisphaera japonica YTM-1</name>
    <dbReference type="NCBI Taxonomy" id="1209778"/>
    <lineage>
        <taxon>Bacteria</taxon>
        <taxon>Pseudomonadati</taxon>
        <taxon>Pseudomonadota</taxon>
        <taxon>Gammaproteobacteria</taxon>
        <taxon>Salinisphaerales</taxon>
        <taxon>Salinisphaeraceae</taxon>
        <taxon>Salinisphaera</taxon>
    </lineage>
</organism>
<evidence type="ECO:0000256" key="1">
    <source>
        <dbReference type="ARBA" id="ARBA00022485"/>
    </source>
</evidence>
<dbReference type="SMART" id="SM00478">
    <property type="entry name" value="ENDO3c"/>
    <property type="match status" value="1"/>
</dbReference>
<keyword evidence="1" id="KW-0004">4Fe-4S</keyword>
<dbReference type="EMBL" id="AYKG01000020">
    <property type="protein sequence ID" value="ROO28612.1"/>
    <property type="molecule type" value="Genomic_DNA"/>
</dbReference>
<sequence length="235" mass="26102">MSAAQTPAAAITTHGLTEFYARLAEYYGPQCWWPNLDDNNPRFEILVGAVLTQHTAWANVERAIGTLLGAGPLTAETLLAHEDLAELIRRAGPHRVKAERLKGLCRWFINAGGFGGIEAMSTAKLCSDLRAIRGIGPETADVIALYAADRPRFIADAYAFRIFERLGWWQGNTRRYETLREQVEAAAPEHWRAAEYDEIHALVVRHAIALCHKRHPDCANCPLAERCAQIGVTDT</sequence>
<evidence type="ECO:0000259" key="5">
    <source>
        <dbReference type="SMART" id="SM00478"/>
    </source>
</evidence>